<dbReference type="RefSeq" id="WP_036685047.1">
    <property type="nucleotide sequence ID" value="NZ_JNVM01000015.1"/>
</dbReference>
<keyword evidence="7" id="KW-0067">ATP-binding</keyword>
<keyword evidence="5" id="KW-0547">Nucleotide-binding</keyword>
<evidence type="ECO:0000256" key="8">
    <source>
        <dbReference type="ARBA" id="ARBA00023012"/>
    </source>
</evidence>
<keyword evidence="10" id="KW-0472">Membrane</keyword>
<keyword evidence="6" id="KW-0418">Kinase</keyword>
<feature type="transmembrane region" description="Helical" evidence="10">
    <location>
        <begin position="6"/>
        <end position="29"/>
    </location>
</feature>
<evidence type="ECO:0000256" key="6">
    <source>
        <dbReference type="ARBA" id="ARBA00022777"/>
    </source>
</evidence>
<dbReference type="Pfam" id="PF02518">
    <property type="entry name" value="HATPase_c"/>
    <property type="match status" value="1"/>
</dbReference>
<protein>
    <recommendedName>
        <fullName evidence="2">histidine kinase</fullName>
        <ecNumber evidence="2">2.7.13.3</ecNumber>
    </recommendedName>
</protein>
<dbReference type="CDD" id="cd16917">
    <property type="entry name" value="HATPase_UhpB-NarQ-NarX-like"/>
    <property type="match status" value="1"/>
</dbReference>
<dbReference type="Gene3D" id="3.30.565.10">
    <property type="entry name" value="Histidine kinase-like ATPase, C-terminal domain"/>
    <property type="match status" value="1"/>
</dbReference>
<feature type="transmembrane region" description="Helical" evidence="10">
    <location>
        <begin position="113"/>
        <end position="130"/>
    </location>
</feature>
<dbReference type="Gene3D" id="1.20.5.1930">
    <property type="match status" value="1"/>
</dbReference>
<evidence type="ECO:0000256" key="2">
    <source>
        <dbReference type="ARBA" id="ARBA00012438"/>
    </source>
</evidence>
<keyword evidence="8" id="KW-0902">Two-component regulatory system</keyword>
<accession>A0A081P1U6</accession>
<dbReference type="OrthoDB" id="9781904at2"/>
<dbReference type="Pfam" id="PF07730">
    <property type="entry name" value="HisKA_3"/>
    <property type="match status" value="1"/>
</dbReference>
<dbReference type="GO" id="GO:0005524">
    <property type="term" value="F:ATP binding"/>
    <property type="evidence" value="ECO:0007669"/>
    <property type="project" value="UniProtKB-KW"/>
</dbReference>
<dbReference type="PANTHER" id="PTHR24421:SF10">
    <property type="entry name" value="NITRATE_NITRITE SENSOR PROTEIN NARQ"/>
    <property type="match status" value="1"/>
</dbReference>
<dbReference type="InterPro" id="IPR050482">
    <property type="entry name" value="Sensor_HK_TwoCompSys"/>
</dbReference>
<evidence type="ECO:0000256" key="5">
    <source>
        <dbReference type="ARBA" id="ARBA00022741"/>
    </source>
</evidence>
<reference evidence="12 13" key="1">
    <citation type="submission" date="2014-06" db="EMBL/GenBank/DDBJ databases">
        <title>Draft genome sequence of Paenibacillus sp. MSt1.</title>
        <authorList>
            <person name="Aw Y.K."/>
            <person name="Ong K.S."/>
            <person name="Gan H.M."/>
            <person name="Lee S.M."/>
        </authorList>
    </citation>
    <scope>NUCLEOTIDE SEQUENCE [LARGE SCALE GENOMIC DNA]</scope>
    <source>
        <strain evidence="12 13">MSt1</strain>
    </source>
</reference>
<keyword evidence="9" id="KW-0175">Coiled coil</keyword>
<dbReference type="EMBL" id="JNVM01000015">
    <property type="protein sequence ID" value="KEQ24669.1"/>
    <property type="molecule type" value="Genomic_DNA"/>
</dbReference>
<dbReference type="EC" id="2.7.13.3" evidence="2"/>
<dbReference type="Proteomes" id="UP000028123">
    <property type="component" value="Unassembled WGS sequence"/>
</dbReference>
<dbReference type="eggNOG" id="COG4585">
    <property type="taxonomic scope" value="Bacteria"/>
</dbReference>
<name>A0A081P1U6_9BACL</name>
<dbReference type="AlphaFoldDB" id="A0A081P1U6"/>
<dbReference type="SUPFAM" id="SSF55874">
    <property type="entry name" value="ATPase domain of HSP90 chaperone/DNA topoisomerase II/histidine kinase"/>
    <property type="match status" value="1"/>
</dbReference>
<proteinExistence type="predicted"/>
<evidence type="ECO:0000256" key="10">
    <source>
        <dbReference type="SAM" id="Phobius"/>
    </source>
</evidence>
<keyword evidence="4" id="KW-0808">Transferase</keyword>
<feature type="domain" description="Histidine kinase/HSP90-like ATPase" evidence="11">
    <location>
        <begin position="305"/>
        <end position="395"/>
    </location>
</feature>
<dbReference type="GO" id="GO:0000155">
    <property type="term" value="F:phosphorelay sensor kinase activity"/>
    <property type="evidence" value="ECO:0007669"/>
    <property type="project" value="InterPro"/>
</dbReference>
<dbReference type="GO" id="GO:0046983">
    <property type="term" value="F:protein dimerization activity"/>
    <property type="evidence" value="ECO:0007669"/>
    <property type="project" value="InterPro"/>
</dbReference>
<evidence type="ECO:0000313" key="12">
    <source>
        <dbReference type="EMBL" id="KEQ24669.1"/>
    </source>
</evidence>
<gene>
    <name evidence="12" type="ORF">ET33_08020</name>
</gene>
<evidence type="ECO:0000256" key="4">
    <source>
        <dbReference type="ARBA" id="ARBA00022679"/>
    </source>
</evidence>
<keyword evidence="13" id="KW-1185">Reference proteome</keyword>
<feature type="coiled-coil region" evidence="9">
    <location>
        <begin position="165"/>
        <end position="192"/>
    </location>
</feature>
<dbReference type="PANTHER" id="PTHR24421">
    <property type="entry name" value="NITRATE/NITRITE SENSOR PROTEIN NARX-RELATED"/>
    <property type="match status" value="1"/>
</dbReference>
<evidence type="ECO:0000256" key="1">
    <source>
        <dbReference type="ARBA" id="ARBA00000085"/>
    </source>
</evidence>
<feature type="transmembrane region" description="Helical" evidence="10">
    <location>
        <begin position="41"/>
        <end position="58"/>
    </location>
</feature>
<evidence type="ECO:0000256" key="3">
    <source>
        <dbReference type="ARBA" id="ARBA00022553"/>
    </source>
</evidence>
<keyword evidence="10" id="KW-0812">Transmembrane</keyword>
<dbReference type="InterPro" id="IPR003594">
    <property type="entry name" value="HATPase_dom"/>
</dbReference>
<evidence type="ECO:0000256" key="9">
    <source>
        <dbReference type="SAM" id="Coils"/>
    </source>
</evidence>
<evidence type="ECO:0000256" key="7">
    <source>
        <dbReference type="ARBA" id="ARBA00022840"/>
    </source>
</evidence>
<comment type="catalytic activity">
    <reaction evidence="1">
        <text>ATP + protein L-histidine = ADP + protein N-phospho-L-histidine.</text>
        <dbReference type="EC" id="2.7.13.3"/>
    </reaction>
</comment>
<dbReference type="InterPro" id="IPR036890">
    <property type="entry name" value="HATPase_C_sf"/>
</dbReference>
<keyword evidence="3" id="KW-0597">Phosphoprotein</keyword>
<dbReference type="SMART" id="SM00387">
    <property type="entry name" value="HATPase_c"/>
    <property type="match status" value="1"/>
</dbReference>
<organism evidence="12 13">
    <name type="scientific">Paenibacillus tyrfis</name>
    <dbReference type="NCBI Taxonomy" id="1501230"/>
    <lineage>
        <taxon>Bacteria</taxon>
        <taxon>Bacillati</taxon>
        <taxon>Bacillota</taxon>
        <taxon>Bacilli</taxon>
        <taxon>Bacillales</taxon>
        <taxon>Paenibacillaceae</taxon>
        <taxon>Paenibacillus</taxon>
    </lineage>
</organism>
<dbReference type="InterPro" id="IPR011712">
    <property type="entry name" value="Sig_transdc_His_kin_sub3_dim/P"/>
</dbReference>
<evidence type="ECO:0000259" key="11">
    <source>
        <dbReference type="SMART" id="SM00387"/>
    </source>
</evidence>
<sequence length="404" mass="44757">MPAKHAMIRAAMAHGLRWLMVFLVLRPYVMERPGRLADPESLLTYGLLLGFGLLQFLYSRDGTPRRVMAEIAAESALVAGLTVMYADRVPQVVLLFLPVILRCGRNLPFNAGMPALAAVACLMVLGHRLAGYGFEASVRALDPGWFIVYAIGWMIRSQTEEHRMTQTLLNRIKRQQAALEEAHTELIQYALEAEESAVLRERTRLAGEIHDTVGHTLTTVIRGLDACRELVRTSPDEAERHLLSLRGAAKDGLEEIRRAVRSMQEIEEWFAARDWQGLLERFAASVKVTSGVNIGIVHSSEVPPSKRYAVYQCVKEAVTNAIRHGKASDITILQRESGGFAQLMIMNNGSMVSEPVEPGIGLSGMERRMRSVGGSVTFDSADDSFRIILSWPADEQAEMKEDGG</sequence>
<comment type="caution">
    <text evidence="12">The sequence shown here is derived from an EMBL/GenBank/DDBJ whole genome shotgun (WGS) entry which is preliminary data.</text>
</comment>
<dbReference type="GO" id="GO:0016020">
    <property type="term" value="C:membrane"/>
    <property type="evidence" value="ECO:0007669"/>
    <property type="project" value="InterPro"/>
</dbReference>
<evidence type="ECO:0000313" key="13">
    <source>
        <dbReference type="Proteomes" id="UP000028123"/>
    </source>
</evidence>
<keyword evidence="10" id="KW-1133">Transmembrane helix</keyword>